<reference evidence="1" key="1">
    <citation type="journal article" date="2018" name="Int. J. Syst. Evol. Microbiol.">
        <title>Neptunicella marina gen. nov., sp. nov., isolated from surface seawater.</title>
        <authorList>
            <person name="Liu X."/>
            <person name="Lai Q."/>
            <person name="Du Y."/>
            <person name="Zhang X."/>
            <person name="Liu Z."/>
            <person name="Sun F."/>
            <person name="Shao Z."/>
        </authorList>
    </citation>
    <scope>NUCLEOTIDE SEQUENCE</scope>
    <source>
        <strain evidence="1">S27-2</strain>
    </source>
</reference>
<protein>
    <recommendedName>
        <fullName evidence="3">RiboL-PSP-HEPN domain-containing protein</fullName>
    </recommendedName>
</protein>
<accession>A0A8J6IW74</accession>
<dbReference type="Proteomes" id="UP000601768">
    <property type="component" value="Unassembled WGS sequence"/>
</dbReference>
<keyword evidence="2" id="KW-1185">Reference proteome</keyword>
<gene>
    <name evidence="1" type="ORF">H8B19_16015</name>
</gene>
<evidence type="ECO:0000313" key="2">
    <source>
        <dbReference type="Proteomes" id="UP000601768"/>
    </source>
</evidence>
<dbReference type="RefSeq" id="WP_186507904.1">
    <property type="nucleotide sequence ID" value="NZ_JACNEP010000017.1"/>
</dbReference>
<dbReference type="EMBL" id="JACNEP010000017">
    <property type="protein sequence ID" value="MBC3767384.1"/>
    <property type="molecule type" value="Genomic_DNA"/>
</dbReference>
<proteinExistence type="predicted"/>
<name>A0A8J6IW74_9ALTE</name>
<organism evidence="1 2">
    <name type="scientific">Neptunicella marina</name>
    <dbReference type="NCBI Taxonomy" id="2125989"/>
    <lineage>
        <taxon>Bacteria</taxon>
        <taxon>Pseudomonadati</taxon>
        <taxon>Pseudomonadota</taxon>
        <taxon>Gammaproteobacteria</taxon>
        <taxon>Alteromonadales</taxon>
        <taxon>Alteromonadaceae</taxon>
        <taxon>Neptunicella</taxon>
    </lineage>
</organism>
<comment type="caution">
    <text evidence="1">The sequence shown here is derived from an EMBL/GenBank/DDBJ whole genome shotgun (WGS) entry which is preliminary data.</text>
</comment>
<dbReference type="AlphaFoldDB" id="A0A8J6IW74"/>
<evidence type="ECO:0000313" key="1">
    <source>
        <dbReference type="EMBL" id="MBC3767384.1"/>
    </source>
</evidence>
<evidence type="ECO:0008006" key="3">
    <source>
        <dbReference type="Google" id="ProtNLM"/>
    </source>
</evidence>
<sequence length="208" mass="23201">MSYDEHDAAMDDFYDRISEELFPEHKEIAIEQFIEERMQSYFLKNPNVIHPAIESSNHAGDLLQVSPSCALVMYTTAIELYLKAVLLKPVLYGMVHNENIAGLIVDSSTGQAGFNRYNKLLTALCIQAAQIDLASIKGKENKPILKEAEDVQSIRNKVVHQGYRVTPEELGQAKDIAYLMLTEVVEPVLNNLELVIASNEAGFCVSKA</sequence>
<reference evidence="1" key="2">
    <citation type="submission" date="2020-08" db="EMBL/GenBank/DDBJ databases">
        <authorList>
            <person name="Lai Q."/>
        </authorList>
    </citation>
    <scope>NUCLEOTIDE SEQUENCE</scope>
    <source>
        <strain evidence="1">S27-2</strain>
    </source>
</reference>